<organism evidence="2 3">
    <name type="scientific">Janibacter indicus</name>
    <dbReference type="NCBI Taxonomy" id="857417"/>
    <lineage>
        <taxon>Bacteria</taxon>
        <taxon>Bacillati</taxon>
        <taxon>Actinomycetota</taxon>
        <taxon>Actinomycetes</taxon>
        <taxon>Micrococcales</taxon>
        <taxon>Intrasporangiaceae</taxon>
        <taxon>Janibacter</taxon>
    </lineage>
</organism>
<keyword evidence="3" id="KW-1185">Reference proteome</keyword>
<gene>
    <name evidence="2" type="ORF">ASJ30_06350</name>
</gene>
<evidence type="ECO:0000313" key="2">
    <source>
        <dbReference type="EMBL" id="APH01211.1"/>
    </source>
</evidence>
<dbReference type="Pfam" id="PF04101">
    <property type="entry name" value="Glyco_tran_28_C"/>
    <property type="match status" value="1"/>
</dbReference>
<dbReference type="SUPFAM" id="SSF53756">
    <property type="entry name" value="UDP-Glycosyltransferase/glycogen phosphorylase"/>
    <property type="match status" value="1"/>
</dbReference>
<evidence type="ECO:0000259" key="1">
    <source>
        <dbReference type="Pfam" id="PF04101"/>
    </source>
</evidence>
<protein>
    <recommendedName>
        <fullName evidence="1">Glycosyl transferase family 28 C-terminal domain-containing protein</fullName>
    </recommendedName>
</protein>
<proteinExistence type="predicted"/>
<name>A0A1L3MFS5_9MICO</name>
<dbReference type="RefSeq" id="WP_072624369.1">
    <property type="nucleotide sequence ID" value="NZ_CP013290.1"/>
</dbReference>
<dbReference type="EMBL" id="CP013290">
    <property type="protein sequence ID" value="APH01211.1"/>
    <property type="molecule type" value="Genomic_DNA"/>
</dbReference>
<evidence type="ECO:0000313" key="3">
    <source>
        <dbReference type="Proteomes" id="UP000182938"/>
    </source>
</evidence>
<dbReference type="GO" id="GO:0016758">
    <property type="term" value="F:hexosyltransferase activity"/>
    <property type="evidence" value="ECO:0007669"/>
    <property type="project" value="InterPro"/>
</dbReference>
<dbReference type="KEGG" id="jte:ASJ30_06350"/>
<accession>A0A1L3MFS5</accession>
<dbReference type="PANTHER" id="PTHR21015:SF28">
    <property type="entry name" value="SLL1722 PROTEIN"/>
    <property type="match status" value="1"/>
</dbReference>
<dbReference type="InterPro" id="IPR007235">
    <property type="entry name" value="Glyco_trans_28_C"/>
</dbReference>
<reference evidence="2 3" key="1">
    <citation type="submission" date="2015-11" db="EMBL/GenBank/DDBJ databases">
        <authorList>
            <person name="Zhang Y."/>
            <person name="Guo Z."/>
        </authorList>
    </citation>
    <scope>NUCLEOTIDE SEQUENCE [LARGE SCALE GENOMIC DNA]</scope>
    <source>
        <strain evidence="2 3">YFY001</strain>
    </source>
</reference>
<dbReference type="AlphaFoldDB" id="A0A1L3MFS5"/>
<dbReference type="Proteomes" id="UP000182938">
    <property type="component" value="Chromosome"/>
</dbReference>
<dbReference type="Gene3D" id="3.40.50.2000">
    <property type="entry name" value="Glycogen Phosphorylase B"/>
    <property type="match status" value="1"/>
</dbReference>
<feature type="domain" description="Glycosyl transferase family 28 C-terminal" evidence="1">
    <location>
        <begin position="283"/>
        <end position="374"/>
    </location>
</feature>
<dbReference type="PANTHER" id="PTHR21015">
    <property type="entry name" value="UDP-N-ACETYLGLUCOSAMINE--N-ACETYLMURAMYL-(PENTAPEPTIDE) PYROPHOSPHORYL-UNDECAPRENOL N-ACETYLGLUCOSAMINE TRANSFERASE 1"/>
    <property type="match status" value="1"/>
</dbReference>
<sequence length="411" mass="44296">MTTTPRRRIAFYSHDTQGLGHIRRNLALAAAMVAAEPRTDVLVLTGAPQATALPLPPNTEIVTVPTVAKDGEGGYAAGTFAMDLSAVLALRSDLITSALVAFAPDVVVVDKVARGLDGELEQALEALSDVRGHTTGERPRVVLGLRDVLDDPLTAIREWREARTTQAIRDHYAEVWVYGDRSVVDVVADYDLPRAVATKVRYTGYLAEGRGEGLLAPRDEPRRRPVPRPYVLCMVGGGQDGYDTALAFARAGYPDGHTGVIATGPYMQPALRRRLTAIAAERDDLLVRDFVTNTLDLIGGAEAVVSMGGYNTVCEVLAEDVPALVVPRVRPRQEQLVRAERLQDLGLVDTVHPDDVTPEQLGTWLSDAVTSSSTRDHDAVALDGLRRVPDLVAGLQPATAPHLDDLQEMAS</sequence>